<dbReference type="Gene3D" id="1.10.3720.10">
    <property type="entry name" value="MetI-like"/>
    <property type="match status" value="1"/>
</dbReference>
<evidence type="ECO:0000256" key="6">
    <source>
        <dbReference type="ARBA" id="ARBA00023136"/>
    </source>
</evidence>
<evidence type="ECO:0000313" key="10">
    <source>
        <dbReference type="EMBL" id="TDF98737.1"/>
    </source>
</evidence>
<dbReference type="InterPro" id="IPR050366">
    <property type="entry name" value="BP-dependent_transpt_permease"/>
</dbReference>
<feature type="domain" description="ABC transmembrane type-1" evidence="9">
    <location>
        <begin position="106"/>
        <end position="296"/>
    </location>
</feature>
<keyword evidence="5 7" id="KW-1133">Transmembrane helix</keyword>
<reference evidence="10 11" key="1">
    <citation type="submission" date="2019-03" db="EMBL/GenBank/DDBJ databases">
        <title>This is whole genome sequence of Paenibacillus sp MS74 strain.</title>
        <authorList>
            <person name="Trinh H.N."/>
        </authorList>
    </citation>
    <scope>NUCLEOTIDE SEQUENCE [LARGE SCALE GENOMIC DNA]</scope>
    <source>
        <strain evidence="10 11">MS74</strain>
    </source>
</reference>
<keyword evidence="11" id="KW-1185">Reference proteome</keyword>
<feature type="transmembrane region" description="Helical" evidence="7">
    <location>
        <begin position="171"/>
        <end position="189"/>
    </location>
</feature>
<dbReference type="Pfam" id="PF00528">
    <property type="entry name" value="BPD_transp_1"/>
    <property type="match status" value="1"/>
</dbReference>
<keyword evidence="4 7" id="KW-0812">Transmembrane</keyword>
<dbReference type="PANTHER" id="PTHR43386">
    <property type="entry name" value="OLIGOPEPTIDE TRANSPORT SYSTEM PERMEASE PROTEIN APPC"/>
    <property type="match status" value="1"/>
</dbReference>
<evidence type="ECO:0000256" key="7">
    <source>
        <dbReference type="RuleBase" id="RU363032"/>
    </source>
</evidence>
<feature type="region of interest" description="Disordered" evidence="8">
    <location>
        <begin position="303"/>
        <end position="325"/>
    </location>
</feature>
<evidence type="ECO:0000256" key="4">
    <source>
        <dbReference type="ARBA" id="ARBA00022692"/>
    </source>
</evidence>
<dbReference type="PANTHER" id="PTHR43386:SF1">
    <property type="entry name" value="D,D-DIPEPTIDE TRANSPORT SYSTEM PERMEASE PROTEIN DDPC-RELATED"/>
    <property type="match status" value="1"/>
</dbReference>
<dbReference type="Proteomes" id="UP000295636">
    <property type="component" value="Unassembled WGS sequence"/>
</dbReference>
<keyword evidence="6 7" id="KW-0472">Membrane</keyword>
<dbReference type="CDD" id="cd06261">
    <property type="entry name" value="TM_PBP2"/>
    <property type="match status" value="1"/>
</dbReference>
<evidence type="ECO:0000313" key="11">
    <source>
        <dbReference type="Proteomes" id="UP000295636"/>
    </source>
</evidence>
<dbReference type="EMBL" id="SMRT01000003">
    <property type="protein sequence ID" value="TDF98737.1"/>
    <property type="molecule type" value="Genomic_DNA"/>
</dbReference>
<dbReference type="AlphaFoldDB" id="A0A4R5KUV7"/>
<evidence type="ECO:0000259" key="9">
    <source>
        <dbReference type="PROSITE" id="PS50928"/>
    </source>
</evidence>
<protein>
    <submittedName>
        <fullName evidence="10">ABC transporter permease</fullName>
    </submittedName>
</protein>
<evidence type="ECO:0000256" key="8">
    <source>
        <dbReference type="SAM" id="MobiDB-lite"/>
    </source>
</evidence>
<feature type="transmembrane region" description="Helical" evidence="7">
    <location>
        <begin position="45"/>
        <end position="64"/>
    </location>
</feature>
<sequence>MFDLYDAAVYRFALYVGYGSSSHRSKGEAKSGVGAKRTVNTSNRYWIWLLTALVAFAVCSLFYMNMYAHDPTAPFEGPKLDAPSAEFWLGTDHLGRDVASRLIYATYLTLGLAVLAVLLAMTAGTALGMLAGYNVAPFLTPLILFIGQISIVFPVQLLPLLIITIFGNGTLGMVLSMAFSIWGQFFWLIHDETKALKGRGFIRAAFMLGSSKWGVVRLHILPHLLPTVVLLTTICFRMAIGVISTLSFLGIGISPPTPTWGSMIADGHPFIMQAWWTVVFPTLALACSILLVNSIGGRLERKWKQSDTTHKERRDIHEDNAAAAV</sequence>
<dbReference type="SUPFAM" id="SSF161098">
    <property type="entry name" value="MetI-like"/>
    <property type="match status" value="1"/>
</dbReference>
<dbReference type="PROSITE" id="PS50928">
    <property type="entry name" value="ABC_TM1"/>
    <property type="match status" value="1"/>
</dbReference>
<feature type="transmembrane region" description="Helical" evidence="7">
    <location>
        <begin position="273"/>
        <end position="295"/>
    </location>
</feature>
<dbReference type="OrthoDB" id="2584043at2"/>
<dbReference type="InterPro" id="IPR000515">
    <property type="entry name" value="MetI-like"/>
</dbReference>
<proteinExistence type="inferred from homology"/>
<evidence type="ECO:0000256" key="3">
    <source>
        <dbReference type="ARBA" id="ARBA00022475"/>
    </source>
</evidence>
<feature type="transmembrane region" description="Helical" evidence="7">
    <location>
        <begin position="102"/>
        <end position="130"/>
    </location>
</feature>
<accession>A0A4R5KUV7</accession>
<dbReference type="InterPro" id="IPR035906">
    <property type="entry name" value="MetI-like_sf"/>
</dbReference>
<comment type="caution">
    <text evidence="10">The sequence shown here is derived from an EMBL/GenBank/DDBJ whole genome shotgun (WGS) entry which is preliminary data.</text>
</comment>
<evidence type="ECO:0000256" key="1">
    <source>
        <dbReference type="ARBA" id="ARBA00004651"/>
    </source>
</evidence>
<keyword evidence="2 7" id="KW-0813">Transport</keyword>
<organism evidence="10 11">
    <name type="scientific">Paenibacillus piri</name>
    <dbReference type="NCBI Taxonomy" id="2547395"/>
    <lineage>
        <taxon>Bacteria</taxon>
        <taxon>Bacillati</taxon>
        <taxon>Bacillota</taxon>
        <taxon>Bacilli</taxon>
        <taxon>Bacillales</taxon>
        <taxon>Paenibacillaceae</taxon>
        <taxon>Paenibacillus</taxon>
    </lineage>
</organism>
<dbReference type="GO" id="GO:0005886">
    <property type="term" value="C:plasma membrane"/>
    <property type="evidence" value="ECO:0007669"/>
    <property type="project" value="UniProtKB-SubCell"/>
</dbReference>
<comment type="similarity">
    <text evidence="7">Belongs to the binding-protein-dependent transport system permease family.</text>
</comment>
<feature type="transmembrane region" description="Helical" evidence="7">
    <location>
        <begin position="227"/>
        <end position="253"/>
    </location>
</feature>
<dbReference type="GO" id="GO:0055085">
    <property type="term" value="P:transmembrane transport"/>
    <property type="evidence" value="ECO:0007669"/>
    <property type="project" value="InterPro"/>
</dbReference>
<evidence type="ECO:0000256" key="2">
    <source>
        <dbReference type="ARBA" id="ARBA00022448"/>
    </source>
</evidence>
<gene>
    <name evidence="10" type="ORF">E1757_09405</name>
</gene>
<name>A0A4R5KUV7_9BACL</name>
<comment type="subcellular location">
    <subcellularLocation>
        <location evidence="1 7">Cell membrane</location>
        <topology evidence="1 7">Multi-pass membrane protein</topology>
    </subcellularLocation>
</comment>
<evidence type="ECO:0000256" key="5">
    <source>
        <dbReference type="ARBA" id="ARBA00022989"/>
    </source>
</evidence>
<keyword evidence="3" id="KW-1003">Cell membrane</keyword>